<evidence type="ECO:0000256" key="1">
    <source>
        <dbReference type="SAM" id="MobiDB-lite"/>
    </source>
</evidence>
<dbReference type="EMBL" id="JANPWB010000008">
    <property type="protein sequence ID" value="KAJ1166018.1"/>
    <property type="molecule type" value="Genomic_DNA"/>
</dbReference>
<sequence length="163" mass="16623">MQGLRAASNCSPVHGRDPGPGPAPCVLLGPPASSDTASVRLSRARSPLGPEAPAAPPPPPVSPLGASRCSVPSAHSPPRFAAPRKAAASAACSGPQTLKSQTGRFRHSRSCRGGPHTLGPLRCLDLNRPGEGSLPTFYSSAPPELTIQACTIFRSLATPPTLL</sequence>
<accession>A0AAV7SPJ6</accession>
<dbReference type="Proteomes" id="UP001066276">
    <property type="component" value="Chromosome 4_2"/>
</dbReference>
<protein>
    <submittedName>
        <fullName evidence="2">Uncharacterized protein</fullName>
    </submittedName>
</protein>
<gene>
    <name evidence="2" type="ORF">NDU88_006429</name>
</gene>
<feature type="compositionally biased region" description="Pro residues" evidence="1">
    <location>
        <begin position="53"/>
        <end position="62"/>
    </location>
</feature>
<comment type="caution">
    <text evidence="2">The sequence shown here is derived from an EMBL/GenBank/DDBJ whole genome shotgun (WGS) entry which is preliminary data.</text>
</comment>
<proteinExistence type="predicted"/>
<name>A0AAV7SPJ6_PLEWA</name>
<reference evidence="2" key="1">
    <citation type="journal article" date="2022" name="bioRxiv">
        <title>Sequencing and chromosome-scale assembly of the giantPleurodeles waltlgenome.</title>
        <authorList>
            <person name="Brown T."/>
            <person name="Elewa A."/>
            <person name="Iarovenko S."/>
            <person name="Subramanian E."/>
            <person name="Araus A.J."/>
            <person name="Petzold A."/>
            <person name="Susuki M."/>
            <person name="Suzuki K.-i.T."/>
            <person name="Hayashi T."/>
            <person name="Toyoda A."/>
            <person name="Oliveira C."/>
            <person name="Osipova E."/>
            <person name="Leigh N.D."/>
            <person name="Simon A."/>
            <person name="Yun M.H."/>
        </authorList>
    </citation>
    <scope>NUCLEOTIDE SEQUENCE</scope>
    <source>
        <strain evidence="2">20211129_DDA</strain>
        <tissue evidence="2">Liver</tissue>
    </source>
</reference>
<keyword evidence="3" id="KW-1185">Reference proteome</keyword>
<evidence type="ECO:0000313" key="2">
    <source>
        <dbReference type="EMBL" id="KAJ1166018.1"/>
    </source>
</evidence>
<feature type="compositionally biased region" description="Low complexity" evidence="1">
    <location>
        <begin position="76"/>
        <end position="91"/>
    </location>
</feature>
<evidence type="ECO:0000313" key="3">
    <source>
        <dbReference type="Proteomes" id="UP001066276"/>
    </source>
</evidence>
<dbReference type="AlphaFoldDB" id="A0AAV7SPJ6"/>
<feature type="compositionally biased region" description="Polar residues" evidence="1">
    <location>
        <begin position="94"/>
        <end position="103"/>
    </location>
</feature>
<feature type="region of interest" description="Disordered" evidence="1">
    <location>
        <begin position="1"/>
        <end position="112"/>
    </location>
</feature>
<organism evidence="2 3">
    <name type="scientific">Pleurodeles waltl</name>
    <name type="common">Iberian ribbed newt</name>
    <dbReference type="NCBI Taxonomy" id="8319"/>
    <lineage>
        <taxon>Eukaryota</taxon>
        <taxon>Metazoa</taxon>
        <taxon>Chordata</taxon>
        <taxon>Craniata</taxon>
        <taxon>Vertebrata</taxon>
        <taxon>Euteleostomi</taxon>
        <taxon>Amphibia</taxon>
        <taxon>Batrachia</taxon>
        <taxon>Caudata</taxon>
        <taxon>Salamandroidea</taxon>
        <taxon>Salamandridae</taxon>
        <taxon>Pleurodelinae</taxon>
        <taxon>Pleurodeles</taxon>
    </lineage>
</organism>